<gene>
    <name evidence="1" type="ORF">CY0110_16792</name>
</gene>
<name>A3II40_9CHRO</name>
<sequence>MHKPNKKAPLVHLELPPNLPLEMRKNSPLKHRQLPLQLLKALPPQVTVTMAKVTALLLLLEPKN</sequence>
<evidence type="ECO:0000313" key="1">
    <source>
        <dbReference type="EMBL" id="EAZ93472.1"/>
    </source>
</evidence>
<proteinExistence type="predicted"/>
<organism evidence="1 2">
    <name type="scientific">Crocosphaera chwakensis CCY0110</name>
    <dbReference type="NCBI Taxonomy" id="391612"/>
    <lineage>
        <taxon>Bacteria</taxon>
        <taxon>Bacillati</taxon>
        <taxon>Cyanobacteriota</taxon>
        <taxon>Cyanophyceae</taxon>
        <taxon>Oscillatoriophycideae</taxon>
        <taxon>Chroococcales</taxon>
        <taxon>Aphanothecaceae</taxon>
        <taxon>Crocosphaera</taxon>
        <taxon>Crocosphaera chwakensis</taxon>
    </lineage>
</organism>
<reference evidence="1 2" key="1">
    <citation type="submission" date="2007-03" db="EMBL/GenBank/DDBJ databases">
        <authorList>
            <person name="Stal L."/>
            <person name="Ferriera S."/>
            <person name="Johnson J."/>
            <person name="Kravitz S."/>
            <person name="Beeson K."/>
            <person name="Sutton G."/>
            <person name="Rogers Y.-H."/>
            <person name="Friedman R."/>
            <person name="Frazier M."/>
            <person name="Venter J.C."/>
        </authorList>
    </citation>
    <scope>NUCLEOTIDE SEQUENCE [LARGE SCALE GENOMIC DNA]</scope>
    <source>
        <strain evidence="1 2">CCY0110</strain>
    </source>
</reference>
<dbReference type="AlphaFoldDB" id="A3II40"/>
<evidence type="ECO:0000313" key="2">
    <source>
        <dbReference type="Proteomes" id="UP000003781"/>
    </source>
</evidence>
<keyword evidence="2" id="KW-1185">Reference proteome</keyword>
<accession>A3II40</accession>
<comment type="caution">
    <text evidence="1">The sequence shown here is derived from an EMBL/GenBank/DDBJ whole genome shotgun (WGS) entry which is preliminary data.</text>
</comment>
<dbReference type="EMBL" id="AAXW01000002">
    <property type="protein sequence ID" value="EAZ93472.1"/>
    <property type="molecule type" value="Genomic_DNA"/>
</dbReference>
<dbReference type="Proteomes" id="UP000003781">
    <property type="component" value="Unassembled WGS sequence"/>
</dbReference>
<protein>
    <submittedName>
        <fullName evidence="1">Uncharacterized protein</fullName>
    </submittedName>
</protein>